<feature type="compositionally biased region" description="Low complexity" evidence="1">
    <location>
        <begin position="152"/>
        <end position="161"/>
    </location>
</feature>
<sequence length="179" mass="19720">MKQRTTLYMTPEAVDRLALVANYRKGAKSAIVEEALDRYLNPERNRLLDDAVLRRIDTLSKSVSHVARDVAIATETLSLFVRFFLTITPPLPQAEQDAARAHGRQRFETFVAQVGRRLVSDHRLVSEVLESIAATNPDLFATAPDDPTLKTASANGAAEASPAKDAKTDPSPWQDEVHG</sequence>
<evidence type="ECO:0008006" key="3">
    <source>
        <dbReference type="Google" id="ProtNLM"/>
    </source>
</evidence>
<reference evidence="2" key="1">
    <citation type="submission" date="2012-09" db="EMBL/GenBank/DDBJ databases">
        <title>Metagenomic Characterization of a Microbial Community in Wastewater Detects High Levels of Antibiotic Resistance.</title>
        <authorList>
            <person name="Abrams M."/>
            <person name="Caldwell A."/>
            <person name="Vandaei E."/>
            <person name="Lee W."/>
            <person name="Perrott J."/>
            <person name="Khan S.Y."/>
            <person name="Ta J."/>
            <person name="Romero D."/>
            <person name="Nguyen V."/>
            <person name="Pourmand N."/>
            <person name="Ouverney C.C."/>
        </authorList>
    </citation>
    <scope>NUCLEOTIDE SEQUENCE</scope>
</reference>
<protein>
    <recommendedName>
        <fullName evidence="3">Ribbon-helix-helix protein CopG domain-containing protein</fullName>
    </recommendedName>
</protein>
<evidence type="ECO:0000313" key="2">
    <source>
        <dbReference type="EMBL" id="AGC71256.1"/>
    </source>
</evidence>
<dbReference type="EMBL" id="JX649866">
    <property type="protein sequence ID" value="AGC71256.1"/>
    <property type="molecule type" value="Genomic_DNA"/>
</dbReference>
<dbReference type="AlphaFoldDB" id="L7VVB4"/>
<feature type="region of interest" description="Disordered" evidence="1">
    <location>
        <begin position="139"/>
        <end position="179"/>
    </location>
</feature>
<evidence type="ECO:0000256" key="1">
    <source>
        <dbReference type="SAM" id="MobiDB-lite"/>
    </source>
</evidence>
<proteinExistence type="predicted"/>
<name>L7VVB4_9BACT</name>
<organism evidence="2">
    <name type="scientific">uncultured bacterium A1Q1_fos_75</name>
    <dbReference type="NCBI Taxonomy" id="1256589"/>
    <lineage>
        <taxon>Bacteria</taxon>
        <taxon>environmental samples</taxon>
    </lineage>
</organism>
<accession>L7VVB4</accession>